<dbReference type="EMBL" id="JAELVF020000003">
    <property type="protein sequence ID" value="MBU7600305.1"/>
    <property type="molecule type" value="Genomic_DNA"/>
</dbReference>
<comment type="caution">
    <text evidence="2">The sequence shown here is derived from an EMBL/GenBank/DDBJ whole genome shotgun (WGS) entry which is preliminary data.</text>
</comment>
<proteinExistence type="predicted"/>
<dbReference type="RefSeq" id="WP_211038934.1">
    <property type="nucleotide sequence ID" value="NZ_JAELVF020000003.1"/>
</dbReference>
<gene>
    <name evidence="2" type="ORF">JGS22_022395</name>
</gene>
<name>A0A949N3Q7_9ACTN</name>
<evidence type="ECO:0000313" key="2">
    <source>
        <dbReference type="EMBL" id="MBU7600305.1"/>
    </source>
</evidence>
<evidence type="ECO:0000313" key="3">
    <source>
        <dbReference type="Proteomes" id="UP000694501"/>
    </source>
</evidence>
<accession>A0A949N3Q7</accession>
<dbReference type="SUPFAM" id="SSF53474">
    <property type="entry name" value="alpha/beta-Hydrolases"/>
    <property type="match status" value="1"/>
</dbReference>
<keyword evidence="3" id="KW-1185">Reference proteome</keyword>
<organism evidence="2 3">
    <name type="scientific">Streptomyces tardus</name>
    <dbReference type="NCBI Taxonomy" id="2780544"/>
    <lineage>
        <taxon>Bacteria</taxon>
        <taxon>Bacillati</taxon>
        <taxon>Actinomycetota</taxon>
        <taxon>Actinomycetes</taxon>
        <taxon>Kitasatosporales</taxon>
        <taxon>Streptomycetaceae</taxon>
        <taxon>Streptomyces</taxon>
    </lineage>
</organism>
<sequence length="248" mass="26538">MHTTALEIPTADGLADAYAAFPEHRGPLPGVLLHPDAFGPRPVLESLAGELASHGYFVLLPNVLYRNGRAPVVELPSRITAQVRPALFDQLMPMIAEHTPDRVLRDADAYLKYLAERPEVRNGPVAAVGYCMGAALALRTAAAYPERVAAVAGYHPSPLLTDAPDSPHLLAHDVTAEVQLGLAEGDMTPESFAELTGALDAAGVRHRTEIYPGTVHGFTMADTEAYDAAAFDRHRNSLPALLARTLPN</sequence>
<reference evidence="2" key="1">
    <citation type="submission" date="2021-06" db="EMBL/GenBank/DDBJ databases">
        <title>Sequencing of actinobacteria type strains.</title>
        <authorList>
            <person name="Nguyen G.-S."/>
            <person name="Wentzel A."/>
        </authorList>
    </citation>
    <scope>NUCLEOTIDE SEQUENCE</scope>
    <source>
        <strain evidence="2">P38-E01</strain>
    </source>
</reference>
<evidence type="ECO:0000259" key="1">
    <source>
        <dbReference type="Pfam" id="PF01738"/>
    </source>
</evidence>
<dbReference type="PANTHER" id="PTHR46623">
    <property type="entry name" value="CARBOXYMETHYLENEBUTENOLIDASE-RELATED"/>
    <property type="match status" value="1"/>
</dbReference>
<dbReference type="PANTHER" id="PTHR46623:SF10">
    <property type="entry name" value="CARBOXYMETHYLENEBUTENOLIDASE HOMOLOG"/>
    <property type="match status" value="1"/>
</dbReference>
<dbReference type="Pfam" id="PF01738">
    <property type="entry name" value="DLH"/>
    <property type="match status" value="1"/>
</dbReference>
<dbReference type="Proteomes" id="UP000694501">
    <property type="component" value="Unassembled WGS sequence"/>
</dbReference>
<protein>
    <submittedName>
        <fullName evidence="2">Dienelactone hydrolase family protein</fullName>
    </submittedName>
</protein>
<dbReference type="InterPro" id="IPR029058">
    <property type="entry name" value="AB_hydrolase_fold"/>
</dbReference>
<dbReference type="GO" id="GO:0016787">
    <property type="term" value="F:hydrolase activity"/>
    <property type="evidence" value="ECO:0007669"/>
    <property type="project" value="UniProtKB-KW"/>
</dbReference>
<dbReference type="Gene3D" id="3.40.50.1820">
    <property type="entry name" value="alpha/beta hydrolase"/>
    <property type="match status" value="1"/>
</dbReference>
<dbReference type="InterPro" id="IPR002925">
    <property type="entry name" value="Dienelactn_hydro"/>
</dbReference>
<dbReference type="AlphaFoldDB" id="A0A949N3Q7"/>
<feature type="domain" description="Dienelactone hydrolase" evidence="1">
    <location>
        <begin position="16"/>
        <end position="239"/>
    </location>
</feature>
<dbReference type="InterPro" id="IPR051049">
    <property type="entry name" value="Dienelactone_hydrolase-like"/>
</dbReference>
<keyword evidence="2" id="KW-0378">Hydrolase</keyword>